<comment type="subcellular location">
    <subcellularLocation>
        <location evidence="1">Membrane</location>
        <topology evidence="1">Multi-pass membrane protein</topology>
    </subcellularLocation>
</comment>
<keyword evidence="12" id="KW-1185">Reference proteome</keyword>
<feature type="transmembrane region" description="Helical" evidence="10">
    <location>
        <begin position="330"/>
        <end position="356"/>
    </location>
</feature>
<keyword evidence="5" id="KW-0406">Ion transport</keyword>
<evidence type="ECO:0000256" key="3">
    <source>
        <dbReference type="ARBA" id="ARBA00022692"/>
    </source>
</evidence>
<evidence type="ECO:0000256" key="2">
    <source>
        <dbReference type="ARBA" id="ARBA00022448"/>
    </source>
</evidence>
<gene>
    <name evidence="11" type="ORF">NQF89_03760</name>
</gene>
<keyword evidence="8" id="KW-0868">Chloride</keyword>
<evidence type="ECO:0000256" key="5">
    <source>
        <dbReference type="ARBA" id="ARBA00023065"/>
    </source>
</evidence>
<evidence type="ECO:0000256" key="10">
    <source>
        <dbReference type="SAM" id="Phobius"/>
    </source>
</evidence>
<evidence type="ECO:0000256" key="6">
    <source>
        <dbReference type="ARBA" id="ARBA00023136"/>
    </source>
</evidence>
<protein>
    <submittedName>
        <fullName evidence="11">Chloride channel protein</fullName>
    </submittedName>
</protein>
<dbReference type="PANTHER" id="PTHR43427:SF6">
    <property type="entry name" value="CHLORIDE CHANNEL PROTEIN CLC-E"/>
    <property type="match status" value="1"/>
</dbReference>
<name>A0ABT3WKB0_9PROT</name>
<comment type="caution">
    <text evidence="11">The sequence shown here is derived from an EMBL/GenBank/DDBJ whole genome shotgun (WGS) entry which is preliminary data.</text>
</comment>
<keyword evidence="9" id="KW-0407">Ion channel</keyword>
<organism evidence="11 12">
    <name type="scientific">Bombella pollinis</name>
    <dbReference type="NCBI Taxonomy" id="2967337"/>
    <lineage>
        <taxon>Bacteria</taxon>
        <taxon>Pseudomonadati</taxon>
        <taxon>Pseudomonadota</taxon>
        <taxon>Alphaproteobacteria</taxon>
        <taxon>Acetobacterales</taxon>
        <taxon>Acetobacteraceae</taxon>
        <taxon>Bombella</taxon>
    </lineage>
</organism>
<feature type="transmembrane region" description="Helical" evidence="10">
    <location>
        <begin position="368"/>
        <end position="392"/>
    </location>
</feature>
<evidence type="ECO:0000313" key="12">
    <source>
        <dbReference type="Proteomes" id="UP001165575"/>
    </source>
</evidence>
<feature type="transmembrane region" description="Helical" evidence="10">
    <location>
        <begin position="61"/>
        <end position="78"/>
    </location>
</feature>
<feature type="transmembrane region" description="Helical" evidence="10">
    <location>
        <begin position="21"/>
        <end position="41"/>
    </location>
</feature>
<dbReference type="Proteomes" id="UP001165575">
    <property type="component" value="Unassembled WGS sequence"/>
</dbReference>
<dbReference type="Pfam" id="PF00654">
    <property type="entry name" value="Voltage_CLC"/>
    <property type="match status" value="1"/>
</dbReference>
<keyword evidence="4 10" id="KW-1133">Transmembrane helix</keyword>
<feature type="transmembrane region" description="Helical" evidence="10">
    <location>
        <begin position="199"/>
        <end position="224"/>
    </location>
</feature>
<dbReference type="RefSeq" id="WP_155573462.1">
    <property type="nucleotide sequence ID" value="NZ_JANIDX010000003.1"/>
</dbReference>
<keyword evidence="2" id="KW-0813">Transport</keyword>
<dbReference type="EMBL" id="JANIDX010000003">
    <property type="protein sequence ID" value="MCX5619537.1"/>
    <property type="molecule type" value="Genomic_DNA"/>
</dbReference>
<dbReference type="InterPro" id="IPR050368">
    <property type="entry name" value="ClC-type_chloride_channel"/>
</dbReference>
<dbReference type="InterPro" id="IPR001807">
    <property type="entry name" value="ClC"/>
</dbReference>
<evidence type="ECO:0000313" key="11">
    <source>
        <dbReference type="EMBL" id="MCX5619537.1"/>
    </source>
</evidence>
<keyword evidence="6 10" id="KW-0472">Membrane</keyword>
<dbReference type="PANTHER" id="PTHR43427">
    <property type="entry name" value="CHLORIDE CHANNEL PROTEIN CLC-E"/>
    <property type="match status" value="1"/>
</dbReference>
<feature type="transmembrane region" description="Helical" evidence="10">
    <location>
        <begin position="236"/>
        <end position="258"/>
    </location>
</feature>
<dbReference type="CDD" id="cd01034">
    <property type="entry name" value="EriC_like"/>
    <property type="match status" value="1"/>
</dbReference>
<evidence type="ECO:0000256" key="7">
    <source>
        <dbReference type="ARBA" id="ARBA00023173"/>
    </source>
</evidence>
<keyword evidence="7" id="KW-0869">Chloride channel</keyword>
<feature type="transmembrane region" description="Helical" evidence="10">
    <location>
        <begin position="163"/>
        <end position="187"/>
    </location>
</feature>
<accession>A0ABT3WKB0</accession>
<reference evidence="11 12" key="1">
    <citation type="submission" date="2022-07" db="EMBL/GenBank/DDBJ databases">
        <title>Bombella genomes.</title>
        <authorList>
            <person name="Harer L."/>
            <person name="Styblova S."/>
            <person name="Ehrmann M."/>
        </authorList>
    </citation>
    <scope>NUCLEOTIDE SEQUENCE [LARGE SCALE GENOMIC DNA]</scope>
    <source>
        <strain evidence="11 12">TMW 2.2556</strain>
    </source>
</reference>
<dbReference type="InterPro" id="IPR014743">
    <property type="entry name" value="Cl-channel_core"/>
</dbReference>
<evidence type="ECO:0000256" key="8">
    <source>
        <dbReference type="ARBA" id="ARBA00023214"/>
    </source>
</evidence>
<dbReference type="PRINTS" id="PR00762">
    <property type="entry name" value="CLCHANNEL"/>
</dbReference>
<evidence type="ECO:0000256" key="1">
    <source>
        <dbReference type="ARBA" id="ARBA00004141"/>
    </source>
</evidence>
<sequence length="460" mass="48861">MKRRNRITRFRRSARTHTTHWQRSLIFWAGAITVGIIAWLFARAADYASHLCLNLNHWNPYIMLAIIPSGLALSMWLTKRFFPGAQGSGIPQTIATLHIEDFSLINRILALRIAFGKICLTTLGLLCGASIGREGPTVQVGAAIMHAYSRFLGHANVSTRRGVILAGGAAGVAAAFNTPLAGIVFAIEELSSSFHQRTSGFMLTGVVIAGVTAIVLTGGNYTYFGHASVDVPVGTAWIAVLACGILGGLGGGAFSAFLIRVGKGLPGKIGRIQRSRPVLFTALCGVLLAILGIASHGETFGTGYIQAHHLVDGSRHGHMSYFLMKYAATIISYCSGIPGGLFAPSLSIGASVGGWVARFLPHTAPGAVVLLGMVGYFSGVVQSPLTATVIVMEMCDNQQITLALLATAFLALGVSRMVCSHSLYGQLADQFLARQEGYLQKQHDQTRQASSDHSTPEEAP</sequence>
<dbReference type="Gene3D" id="1.10.3080.10">
    <property type="entry name" value="Clc chloride channel"/>
    <property type="match status" value="1"/>
</dbReference>
<evidence type="ECO:0000256" key="9">
    <source>
        <dbReference type="ARBA" id="ARBA00023303"/>
    </source>
</evidence>
<dbReference type="SUPFAM" id="SSF81340">
    <property type="entry name" value="Clc chloride channel"/>
    <property type="match status" value="1"/>
</dbReference>
<feature type="transmembrane region" description="Helical" evidence="10">
    <location>
        <begin position="278"/>
        <end position="295"/>
    </location>
</feature>
<feature type="transmembrane region" description="Helical" evidence="10">
    <location>
        <begin position="398"/>
        <end position="419"/>
    </location>
</feature>
<proteinExistence type="predicted"/>
<keyword evidence="3 10" id="KW-0812">Transmembrane</keyword>
<evidence type="ECO:0000256" key="4">
    <source>
        <dbReference type="ARBA" id="ARBA00022989"/>
    </source>
</evidence>